<evidence type="ECO:0000256" key="1">
    <source>
        <dbReference type="SAM" id="MobiDB-lite"/>
    </source>
</evidence>
<keyword evidence="3" id="KW-1185">Reference proteome</keyword>
<accession>A0A409YPR7</accession>
<protein>
    <submittedName>
        <fullName evidence="2">Uncharacterized protein</fullName>
    </submittedName>
</protein>
<feature type="region of interest" description="Disordered" evidence="1">
    <location>
        <begin position="73"/>
        <end position="96"/>
    </location>
</feature>
<dbReference type="InParanoid" id="A0A409YPR7"/>
<sequence length="215" mass="23998">MFTTFRHPLTKLHIVNPLPNVTLNISTQSYADEYQSESISIDAEPIPMHTMTEGVGTNGSTSNGQYTQDVVPTSSSLAPSNDGLLHGNRTSSIRNLSDDPVQEEDLNHMSMSGVSRPATSAQLKDFYAHRYYVRQKSNVMPLAPEDRLEVRFYSWPSSATRLSEILDNIKPVIDSVPPGNYHELVDGNFFVQKVEQGQWQVWVYCAASETDTTAQ</sequence>
<evidence type="ECO:0000313" key="3">
    <source>
        <dbReference type="Proteomes" id="UP000284842"/>
    </source>
</evidence>
<reference evidence="2 3" key="1">
    <citation type="journal article" date="2018" name="Evol. Lett.">
        <title>Horizontal gene cluster transfer increased hallucinogenic mushroom diversity.</title>
        <authorList>
            <person name="Reynolds H.T."/>
            <person name="Vijayakumar V."/>
            <person name="Gluck-Thaler E."/>
            <person name="Korotkin H.B."/>
            <person name="Matheny P.B."/>
            <person name="Slot J.C."/>
        </authorList>
    </citation>
    <scope>NUCLEOTIDE SEQUENCE [LARGE SCALE GENOMIC DNA]</scope>
    <source>
        <strain evidence="2 3">2629</strain>
    </source>
</reference>
<dbReference type="Proteomes" id="UP000284842">
    <property type="component" value="Unassembled WGS sequence"/>
</dbReference>
<gene>
    <name evidence="2" type="ORF">CVT24_010229</name>
</gene>
<comment type="caution">
    <text evidence="2">The sequence shown here is derived from an EMBL/GenBank/DDBJ whole genome shotgun (WGS) entry which is preliminary data.</text>
</comment>
<name>A0A409YPR7_9AGAR</name>
<dbReference type="AlphaFoldDB" id="A0A409YPR7"/>
<organism evidence="2 3">
    <name type="scientific">Panaeolus cyanescens</name>
    <dbReference type="NCBI Taxonomy" id="181874"/>
    <lineage>
        <taxon>Eukaryota</taxon>
        <taxon>Fungi</taxon>
        <taxon>Dikarya</taxon>
        <taxon>Basidiomycota</taxon>
        <taxon>Agaricomycotina</taxon>
        <taxon>Agaricomycetes</taxon>
        <taxon>Agaricomycetidae</taxon>
        <taxon>Agaricales</taxon>
        <taxon>Agaricineae</taxon>
        <taxon>Galeropsidaceae</taxon>
        <taxon>Panaeolus</taxon>
    </lineage>
</organism>
<evidence type="ECO:0000313" key="2">
    <source>
        <dbReference type="EMBL" id="PPR05003.1"/>
    </source>
</evidence>
<dbReference type="EMBL" id="NHTK01000864">
    <property type="protein sequence ID" value="PPR05003.1"/>
    <property type="molecule type" value="Genomic_DNA"/>
</dbReference>
<proteinExistence type="predicted"/>